<proteinExistence type="predicted"/>
<sequence>MYEQAREMGDEDENGPPEYAHDLGRTDTRRRSRGPSKRQQEKAPEGRAPHEDDTAAGPVESERNGDAGGPAPNESRFTEGL</sequence>
<accession>A0A1C7M5Z5</accession>
<keyword evidence="3" id="KW-1185">Reference proteome</keyword>
<feature type="compositionally biased region" description="Basic and acidic residues" evidence="1">
    <location>
        <begin position="38"/>
        <end position="53"/>
    </location>
</feature>
<dbReference type="AlphaFoldDB" id="A0A1C7M5Z5"/>
<feature type="region of interest" description="Disordered" evidence="1">
    <location>
        <begin position="1"/>
        <end position="81"/>
    </location>
</feature>
<dbReference type="EMBL" id="LUGG01000009">
    <property type="protein sequence ID" value="OBZ72341.1"/>
    <property type="molecule type" value="Genomic_DNA"/>
</dbReference>
<evidence type="ECO:0000313" key="3">
    <source>
        <dbReference type="Proteomes" id="UP000092993"/>
    </source>
</evidence>
<feature type="compositionally biased region" description="Basic and acidic residues" evidence="1">
    <location>
        <begin position="19"/>
        <end position="29"/>
    </location>
</feature>
<comment type="caution">
    <text evidence="2">The sequence shown here is derived from an EMBL/GenBank/DDBJ whole genome shotgun (WGS) entry which is preliminary data.</text>
</comment>
<gene>
    <name evidence="2" type="ORF">A0H81_07342</name>
</gene>
<name>A0A1C7M5Z5_GRIFR</name>
<dbReference type="Proteomes" id="UP000092993">
    <property type="component" value="Unassembled WGS sequence"/>
</dbReference>
<organism evidence="2 3">
    <name type="scientific">Grifola frondosa</name>
    <name type="common">Maitake</name>
    <name type="synonym">Polyporus frondosus</name>
    <dbReference type="NCBI Taxonomy" id="5627"/>
    <lineage>
        <taxon>Eukaryota</taxon>
        <taxon>Fungi</taxon>
        <taxon>Dikarya</taxon>
        <taxon>Basidiomycota</taxon>
        <taxon>Agaricomycotina</taxon>
        <taxon>Agaricomycetes</taxon>
        <taxon>Polyporales</taxon>
        <taxon>Grifolaceae</taxon>
        <taxon>Grifola</taxon>
    </lineage>
</organism>
<dbReference type="STRING" id="5627.A0A1C7M5Z5"/>
<evidence type="ECO:0000256" key="1">
    <source>
        <dbReference type="SAM" id="MobiDB-lite"/>
    </source>
</evidence>
<protein>
    <submittedName>
        <fullName evidence="2">Uncharacterized protein</fullName>
    </submittedName>
</protein>
<evidence type="ECO:0000313" key="2">
    <source>
        <dbReference type="EMBL" id="OBZ72341.1"/>
    </source>
</evidence>
<reference evidence="2 3" key="1">
    <citation type="submission" date="2016-03" db="EMBL/GenBank/DDBJ databases">
        <title>Whole genome sequencing of Grifola frondosa 9006-11.</title>
        <authorList>
            <person name="Min B."/>
            <person name="Park H."/>
            <person name="Kim J.-G."/>
            <person name="Cho H."/>
            <person name="Oh Y.-L."/>
            <person name="Kong W.-S."/>
            <person name="Choi I.-G."/>
        </authorList>
    </citation>
    <scope>NUCLEOTIDE SEQUENCE [LARGE SCALE GENOMIC DNA]</scope>
    <source>
        <strain evidence="2 3">9006-11</strain>
    </source>
</reference>